<dbReference type="Proteomes" id="UP000285326">
    <property type="component" value="Unassembled WGS sequence"/>
</dbReference>
<evidence type="ECO:0000313" key="4">
    <source>
        <dbReference type="Proteomes" id="UP000285326"/>
    </source>
</evidence>
<protein>
    <submittedName>
        <fullName evidence="3">Putative cyclin protein</fullName>
    </submittedName>
</protein>
<dbReference type="InterPro" id="IPR006671">
    <property type="entry name" value="Cyclin_N"/>
</dbReference>
<evidence type="ECO:0000259" key="2">
    <source>
        <dbReference type="Pfam" id="PF00134"/>
    </source>
</evidence>
<dbReference type="PANTHER" id="PTHR15615:SF10">
    <property type="entry name" value="PHO85 CYCLIN-2-RELATED"/>
    <property type="match status" value="1"/>
</dbReference>
<dbReference type="GO" id="GO:0016538">
    <property type="term" value="F:cyclin-dependent protein serine/threonine kinase regulator activity"/>
    <property type="evidence" value="ECO:0007669"/>
    <property type="project" value="TreeGrafter"/>
</dbReference>
<name>A0A420IG81_9PEZI</name>
<dbReference type="GO" id="GO:0000307">
    <property type="term" value="C:cyclin-dependent protein kinase holoenzyme complex"/>
    <property type="evidence" value="ECO:0007669"/>
    <property type="project" value="TreeGrafter"/>
</dbReference>
<dbReference type="InterPro" id="IPR013922">
    <property type="entry name" value="Cyclin_PHO80-like"/>
</dbReference>
<evidence type="ECO:0000256" key="1">
    <source>
        <dbReference type="SAM" id="MobiDB-lite"/>
    </source>
</evidence>
<dbReference type="AlphaFoldDB" id="A0A420IG81"/>
<dbReference type="SUPFAM" id="SSF47954">
    <property type="entry name" value="Cyclin-like"/>
    <property type="match status" value="1"/>
</dbReference>
<dbReference type="GO" id="GO:0019901">
    <property type="term" value="F:protein kinase binding"/>
    <property type="evidence" value="ECO:0007669"/>
    <property type="project" value="InterPro"/>
</dbReference>
<proteinExistence type="predicted"/>
<reference evidence="3 4" key="1">
    <citation type="journal article" date="2018" name="BMC Genomics">
        <title>Comparative genome analyses reveal sequence features reflecting distinct modes of host-adaptation between dicot and monocot powdery mildew.</title>
        <authorList>
            <person name="Wu Y."/>
            <person name="Ma X."/>
            <person name="Pan Z."/>
            <person name="Kale S.D."/>
            <person name="Song Y."/>
            <person name="King H."/>
            <person name="Zhang Q."/>
            <person name="Presley C."/>
            <person name="Deng X."/>
            <person name="Wei C.I."/>
            <person name="Xiao S."/>
        </authorList>
    </citation>
    <scope>NUCLEOTIDE SEQUENCE [LARGE SCALE GENOMIC DNA]</scope>
    <source>
        <strain evidence="3">UMSG1</strain>
    </source>
</reference>
<feature type="domain" description="Cyclin N-terminal" evidence="2">
    <location>
        <begin position="75"/>
        <end position="204"/>
    </location>
</feature>
<organism evidence="3 4">
    <name type="scientific">Golovinomyces cichoracearum</name>
    <dbReference type="NCBI Taxonomy" id="62708"/>
    <lineage>
        <taxon>Eukaryota</taxon>
        <taxon>Fungi</taxon>
        <taxon>Dikarya</taxon>
        <taxon>Ascomycota</taxon>
        <taxon>Pezizomycotina</taxon>
        <taxon>Leotiomycetes</taxon>
        <taxon>Erysiphales</taxon>
        <taxon>Erysiphaceae</taxon>
        <taxon>Golovinomyces</taxon>
    </lineage>
</organism>
<dbReference type="Gene3D" id="1.10.472.10">
    <property type="entry name" value="Cyclin-like"/>
    <property type="match status" value="1"/>
</dbReference>
<dbReference type="EMBL" id="MCBS01024382">
    <property type="protein sequence ID" value="RKF73554.1"/>
    <property type="molecule type" value="Genomic_DNA"/>
</dbReference>
<dbReference type="InterPro" id="IPR036915">
    <property type="entry name" value="Cyclin-like_sf"/>
</dbReference>
<accession>A0A420IG81</accession>
<feature type="region of interest" description="Disordered" evidence="1">
    <location>
        <begin position="68"/>
        <end position="95"/>
    </location>
</feature>
<dbReference type="Pfam" id="PF00134">
    <property type="entry name" value="Cyclin_N"/>
    <property type="match status" value="1"/>
</dbReference>
<evidence type="ECO:0000313" key="3">
    <source>
        <dbReference type="EMBL" id="RKF73554.1"/>
    </source>
</evidence>
<dbReference type="CDD" id="cd20557">
    <property type="entry name" value="CYCLIN_ScPCL1-like"/>
    <property type="match status" value="1"/>
</dbReference>
<feature type="compositionally biased region" description="Basic and acidic residues" evidence="1">
    <location>
        <begin position="68"/>
        <end position="85"/>
    </location>
</feature>
<sequence>MSTPVPAQNFRKLQQHALSKLVLMPVSKSMIKYLARKSAHVIRCGKKLPPNPPSTEHNSEIALREERNVKTKKKEESEKKREVMGLKRQNKRGEEEDQIPSLEEFIAHLVLRSNVQVPTLMTTLVYLERLQKKLPPVAKGMRCTAHRIFLATLILSAKFLNDSSPRNKHWAEYSKIRGQTNFGFTNTEVNLMEKQLLNFLNWDLIVTEDDLYSHFEPFLSPIRNEIQQQEQRAALYTQKTAQAASRSLDKATADRHRKSTTQTFGEPVSAIKIPSSRCYSYLKVTPPSMAAVPDLLLSDHSSVNSSIDSFPSSSPLNYSHLSTPRLNEIGDHAYSPSVLISSSTQKINGQNFAIQLDRIFNPPDDISKYHYHNRDSTVVHVANNSLNTEKPPISPPDFSPSGLNCLPSHEPARLTKRTWRPVGLLNRLLAKSST</sequence>
<gene>
    <name evidence="3" type="ORF">GcM1_243032</name>
</gene>
<dbReference type="GO" id="GO:0005634">
    <property type="term" value="C:nucleus"/>
    <property type="evidence" value="ECO:0007669"/>
    <property type="project" value="TreeGrafter"/>
</dbReference>
<comment type="caution">
    <text evidence="3">The sequence shown here is derived from an EMBL/GenBank/DDBJ whole genome shotgun (WGS) entry which is preliminary data.</text>
</comment>
<dbReference type="PANTHER" id="PTHR15615">
    <property type="match status" value="1"/>
</dbReference>
<feature type="region of interest" description="Disordered" evidence="1">
    <location>
        <begin position="246"/>
        <end position="265"/>
    </location>
</feature>